<proteinExistence type="inferred from homology"/>
<dbReference type="InterPro" id="IPR011008">
    <property type="entry name" value="Dimeric_a/b-barrel"/>
</dbReference>
<feature type="domain" description="Dyp-type peroxidase N-terminal" evidence="10">
    <location>
        <begin position="96"/>
        <end position="178"/>
    </location>
</feature>
<evidence type="ECO:0000313" key="13">
    <source>
        <dbReference type="Proteomes" id="UP001501591"/>
    </source>
</evidence>
<keyword evidence="3" id="KW-0349">Heme</keyword>
<dbReference type="NCBIfam" id="TIGR01413">
    <property type="entry name" value="Dyp_perox_fam"/>
    <property type="match status" value="1"/>
</dbReference>
<comment type="cofactor">
    <cofactor evidence="1">
        <name>heme b</name>
        <dbReference type="ChEBI" id="CHEBI:60344"/>
    </cofactor>
</comment>
<dbReference type="InterPro" id="IPR048327">
    <property type="entry name" value="Dyp_perox_N"/>
</dbReference>
<comment type="similarity">
    <text evidence="8">Belongs to the DyP-type peroxidase family.</text>
</comment>
<keyword evidence="13" id="KW-1185">Reference proteome</keyword>
<evidence type="ECO:0000256" key="2">
    <source>
        <dbReference type="ARBA" id="ARBA00022559"/>
    </source>
</evidence>
<name>A0ABP7MSP2_9MICO</name>
<dbReference type="PROSITE" id="PS51404">
    <property type="entry name" value="DYP_PEROXIDASE"/>
    <property type="match status" value="1"/>
</dbReference>
<keyword evidence="7" id="KW-0408">Iron</keyword>
<keyword evidence="5" id="KW-0732">Signal</keyword>
<dbReference type="InterPro" id="IPR006314">
    <property type="entry name" value="Dyp_peroxidase"/>
</dbReference>
<evidence type="ECO:0000259" key="11">
    <source>
        <dbReference type="Pfam" id="PF20628"/>
    </source>
</evidence>
<dbReference type="PANTHER" id="PTHR30521">
    <property type="entry name" value="DEFERROCHELATASE/PEROXIDASE"/>
    <property type="match status" value="1"/>
</dbReference>
<evidence type="ECO:0000256" key="9">
    <source>
        <dbReference type="SAM" id="MobiDB-lite"/>
    </source>
</evidence>
<feature type="domain" description="Dyp-type peroxidase C-terminal" evidence="11">
    <location>
        <begin position="186"/>
        <end position="361"/>
    </location>
</feature>
<evidence type="ECO:0000313" key="12">
    <source>
        <dbReference type="EMBL" id="GAA3927717.1"/>
    </source>
</evidence>
<reference evidence="13" key="1">
    <citation type="journal article" date="2019" name="Int. J. Syst. Evol. Microbiol.">
        <title>The Global Catalogue of Microorganisms (GCM) 10K type strain sequencing project: providing services to taxonomists for standard genome sequencing and annotation.</title>
        <authorList>
            <consortium name="The Broad Institute Genomics Platform"/>
            <consortium name="The Broad Institute Genome Sequencing Center for Infectious Disease"/>
            <person name="Wu L."/>
            <person name="Ma J."/>
        </authorList>
    </citation>
    <scope>NUCLEOTIDE SEQUENCE [LARGE SCALE GENOMIC DNA]</scope>
    <source>
        <strain evidence="13">JCM 17024</strain>
    </source>
</reference>
<evidence type="ECO:0000256" key="1">
    <source>
        <dbReference type="ARBA" id="ARBA00001970"/>
    </source>
</evidence>
<comment type="caution">
    <text evidence="12">The sequence shown here is derived from an EMBL/GenBank/DDBJ whole genome shotgun (WGS) entry which is preliminary data.</text>
</comment>
<dbReference type="Pfam" id="PF20628">
    <property type="entry name" value="Dyp_perox_C"/>
    <property type="match status" value="1"/>
</dbReference>
<dbReference type="PANTHER" id="PTHR30521:SF4">
    <property type="entry name" value="DEFERROCHELATASE"/>
    <property type="match status" value="1"/>
</dbReference>
<evidence type="ECO:0000256" key="4">
    <source>
        <dbReference type="ARBA" id="ARBA00022723"/>
    </source>
</evidence>
<feature type="region of interest" description="Disordered" evidence="9">
    <location>
        <begin position="24"/>
        <end position="46"/>
    </location>
</feature>
<protein>
    <recommendedName>
        <fullName evidence="14">Dyp-type peroxidase</fullName>
    </recommendedName>
</protein>
<dbReference type="SUPFAM" id="SSF54909">
    <property type="entry name" value="Dimeric alpha+beta barrel"/>
    <property type="match status" value="1"/>
</dbReference>
<organism evidence="12 13">
    <name type="scientific">Microbacterium soli</name>
    <dbReference type="NCBI Taxonomy" id="446075"/>
    <lineage>
        <taxon>Bacteria</taxon>
        <taxon>Bacillati</taxon>
        <taxon>Actinomycetota</taxon>
        <taxon>Actinomycetes</taxon>
        <taxon>Micrococcales</taxon>
        <taxon>Microbacteriaceae</taxon>
        <taxon>Microbacterium</taxon>
    </lineage>
</organism>
<evidence type="ECO:0000256" key="7">
    <source>
        <dbReference type="ARBA" id="ARBA00023004"/>
    </source>
</evidence>
<evidence type="ECO:0000259" key="10">
    <source>
        <dbReference type="Pfam" id="PF04261"/>
    </source>
</evidence>
<evidence type="ECO:0000256" key="8">
    <source>
        <dbReference type="ARBA" id="ARBA00025737"/>
    </source>
</evidence>
<evidence type="ECO:0008006" key="14">
    <source>
        <dbReference type="Google" id="ProtNLM"/>
    </source>
</evidence>
<evidence type="ECO:0000256" key="6">
    <source>
        <dbReference type="ARBA" id="ARBA00023002"/>
    </source>
</evidence>
<keyword evidence="4" id="KW-0479">Metal-binding</keyword>
<keyword evidence="2" id="KW-0575">Peroxidase</keyword>
<evidence type="ECO:0000256" key="3">
    <source>
        <dbReference type="ARBA" id="ARBA00022617"/>
    </source>
</evidence>
<accession>A0ABP7MSP2</accession>
<dbReference type="Pfam" id="PF04261">
    <property type="entry name" value="Dyp_perox_N"/>
    <property type="match status" value="1"/>
</dbReference>
<gene>
    <name evidence="12" type="ORF">GCM10022383_03380</name>
</gene>
<keyword evidence="6" id="KW-0560">Oxidoreductase</keyword>
<dbReference type="EMBL" id="BAABCP010000001">
    <property type="protein sequence ID" value="GAA3927717.1"/>
    <property type="molecule type" value="Genomic_DNA"/>
</dbReference>
<dbReference type="Proteomes" id="UP001501591">
    <property type="component" value="Unassembled WGS sequence"/>
</dbReference>
<evidence type="ECO:0000256" key="5">
    <source>
        <dbReference type="ARBA" id="ARBA00022729"/>
    </source>
</evidence>
<dbReference type="InterPro" id="IPR048328">
    <property type="entry name" value="Dyp_perox_C"/>
</dbReference>
<sequence length="373" mass="38824">MLAAGLGGLGVGAAGGAAITGAVVRDESPSTPPPASVAIRPFGDTQAGVDTPRIPQSFARYTVADLDLTSLADTLTLLGKAIGGLADPSHSFPDGVGDLTVLVGLGPRPLNALLPAPHDELLDMPPFRGDDLLDPLSVGGDLLLIIAASDPNVLDPAYRAVIASVKGVQVRWTELGFRGAGVRDVARNPLGFHDGIAIPRSPDGLADGVWIQDGPLSNGTICVIRRFVLDVDRFSALSSDEQNAIIGRDKVTGSPLTGGALHDDVDITAKQPDGTFIIPAHAHIRAAHPSFTGSPLMLRRSYGFTPSDASSPSGFTSGMLFTSFQNDIRTFVKTQQRMDESDALMSYARVTASAAFAVLPGYDRDSPLGTLSP</sequence>